<keyword evidence="2" id="KW-0812">Transmembrane</keyword>
<name>A0A9K3M484_9STRA</name>
<feature type="chain" id="PRO_5039934923" description="Transmembrane protein" evidence="3">
    <location>
        <begin position="28"/>
        <end position="268"/>
    </location>
</feature>
<organism evidence="4 5">
    <name type="scientific">Nitzschia inconspicua</name>
    <dbReference type="NCBI Taxonomy" id="303405"/>
    <lineage>
        <taxon>Eukaryota</taxon>
        <taxon>Sar</taxon>
        <taxon>Stramenopiles</taxon>
        <taxon>Ochrophyta</taxon>
        <taxon>Bacillariophyta</taxon>
        <taxon>Bacillariophyceae</taxon>
        <taxon>Bacillariophycidae</taxon>
        <taxon>Bacillariales</taxon>
        <taxon>Bacillariaceae</taxon>
        <taxon>Nitzschia</taxon>
    </lineage>
</organism>
<feature type="region of interest" description="Disordered" evidence="1">
    <location>
        <begin position="228"/>
        <end position="268"/>
    </location>
</feature>
<evidence type="ECO:0000256" key="3">
    <source>
        <dbReference type="SAM" id="SignalP"/>
    </source>
</evidence>
<proteinExistence type="predicted"/>
<evidence type="ECO:0000313" key="5">
    <source>
        <dbReference type="Proteomes" id="UP000693970"/>
    </source>
</evidence>
<keyword evidence="2" id="KW-0472">Membrane</keyword>
<protein>
    <recommendedName>
        <fullName evidence="6">Transmembrane protein</fullName>
    </recommendedName>
</protein>
<reference evidence="4" key="2">
    <citation type="submission" date="2021-04" db="EMBL/GenBank/DDBJ databases">
        <authorList>
            <person name="Podell S."/>
        </authorList>
    </citation>
    <scope>NUCLEOTIDE SEQUENCE</scope>
    <source>
        <strain evidence="4">Hildebrandi</strain>
    </source>
</reference>
<evidence type="ECO:0000256" key="1">
    <source>
        <dbReference type="SAM" id="MobiDB-lite"/>
    </source>
</evidence>
<feature type="compositionally biased region" description="Basic and acidic residues" evidence="1">
    <location>
        <begin position="257"/>
        <end position="268"/>
    </location>
</feature>
<dbReference type="EMBL" id="JAGRRH010000003">
    <property type="protein sequence ID" value="KAG7371836.1"/>
    <property type="molecule type" value="Genomic_DNA"/>
</dbReference>
<keyword evidence="2" id="KW-1133">Transmembrane helix</keyword>
<evidence type="ECO:0000256" key="2">
    <source>
        <dbReference type="SAM" id="Phobius"/>
    </source>
</evidence>
<reference evidence="4" key="1">
    <citation type="journal article" date="2021" name="Sci. Rep.">
        <title>Diploid genomic architecture of Nitzschia inconspicua, an elite biomass production diatom.</title>
        <authorList>
            <person name="Oliver A."/>
            <person name="Podell S."/>
            <person name="Pinowska A."/>
            <person name="Traller J.C."/>
            <person name="Smith S.R."/>
            <person name="McClure R."/>
            <person name="Beliaev A."/>
            <person name="Bohutskyi P."/>
            <person name="Hill E.A."/>
            <person name="Rabines A."/>
            <person name="Zheng H."/>
            <person name="Allen L.Z."/>
            <person name="Kuo A."/>
            <person name="Grigoriev I.V."/>
            <person name="Allen A.E."/>
            <person name="Hazlebeck D."/>
            <person name="Allen E.E."/>
        </authorList>
    </citation>
    <scope>NUCLEOTIDE SEQUENCE</scope>
    <source>
        <strain evidence="4">Hildebrandi</strain>
    </source>
</reference>
<accession>A0A9K3M484</accession>
<sequence length="268" mass="28779">MMLSTRPFFALILAAFALALSSHAVDAVSQVEQRNVVPVDHAETDISMSEEHQRRQLTWDFFGFLMMMVSGECSDMHLGDHPLCHDCTGIRNNLKACDKLCSMSMTDARKVSYARFCDSAGGSGTDTSSSESAIEAYSGNTSPGEIVQGGNFTKGFQWWMAAMAAAVVMAIVAIIMGQRKDNSRTDPERSMMTGAVGRRFTAVTAFANGIFPTKNSSKADVEMAPAAAGASSYHLDGDDATAPVDADNMSTASPDQHGLERSYSDQEV</sequence>
<dbReference type="Proteomes" id="UP000693970">
    <property type="component" value="Unassembled WGS sequence"/>
</dbReference>
<feature type="transmembrane region" description="Helical" evidence="2">
    <location>
        <begin position="156"/>
        <end position="176"/>
    </location>
</feature>
<keyword evidence="5" id="KW-1185">Reference proteome</keyword>
<evidence type="ECO:0008006" key="6">
    <source>
        <dbReference type="Google" id="ProtNLM"/>
    </source>
</evidence>
<evidence type="ECO:0000313" key="4">
    <source>
        <dbReference type="EMBL" id="KAG7371836.1"/>
    </source>
</evidence>
<keyword evidence="3" id="KW-0732">Signal</keyword>
<feature type="signal peptide" evidence="3">
    <location>
        <begin position="1"/>
        <end position="27"/>
    </location>
</feature>
<dbReference type="AlphaFoldDB" id="A0A9K3M484"/>
<comment type="caution">
    <text evidence="4">The sequence shown here is derived from an EMBL/GenBank/DDBJ whole genome shotgun (WGS) entry which is preliminary data.</text>
</comment>
<gene>
    <name evidence="4" type="ORF">IV203_017978</name>
</gene>